<reference evidence="5 6" key="1">
    <citation type="submission" date="2018-05" db="EMBL/GenBank/DDBJ databases">
        <title>Flavobacterium sp. strain IMCC34759, incomplete genome.</title>
        <authorList>
            <person name="Joung Y."/>
            <person name="Cho J."/>
        </authorList>
    </citation>
    <scope>NUCLEOTIDE SEQUENCE [LARGE SCALE GENOMIC DNA]</scope>
    <source>
        <strain evidence="5 6">IMCC34759</strain>
    </source>
</reference>
<dbReference type="PANTHER" id="PTHR46797">
    <property type="entry name" value="HTH-TYPE TRANSCRIPTIONAL REGULATOR"/>
    <property type="match status" value="1"/>
</dbReference>
<dbReference type="SUPFAM" id="SSF47413">
    <property type="entry name" value="lambda repressor-like DNA-binding domains"/>
    <property type="match status" value="1"/>
</dbReference>
<dbReference type="AlphaFoldDB" id="A0A2V4BNL7"/>
<protein>
    <submittedName>
        <fullName evidence="5">Transcriptional regulator</fullName>
    </submittedName>
</protein>
<keyword evidence="1" id="KW-0805">Transcription regulation</keyword>
<dbReference type="RefSeq" id="WP_110306866.1">
    <property type="nucleotide sequence ID" value="NZ_QJHK01000009.1"/>
</dbReference>
<evidence type="ECO:0000256" key="3">
    <source>
        <dbReference type="ARBA" id="ARBA00023163"/>
    </source>
</evidence>
<organism evidence="5 6">
    <name type="scientific">Flavobacterium cheongpyeongense</name>
    <dbReference type="NCBI Taxonomy" id="2212651"/>
    <lineage>
        <taxon>Bacteria</taxon>
        <taxon>Pseudomonadati</taxon>
        <taxon>Bacteroidota</taxon>
        <taxon>Flavobacteriia</taxon>
        <taxon>Flavobacteriales</taxon>
        <taxon>Flavobacteriaceae</taxon>
        <taxon>Flavobacterium</taxon>
    </lineage>
</organism>
<dbReference type="CDD" id="cd00093">
    <property type="entry name" value="HTH_XRE"/>
    <property type="match status" value="1"/>
</dbReference>
<accession>A0A2V4BNL7</accession>
<dbReference type="Gene3D" id="1.10.260.40">
    <property type="entry name" value="lambda repressor-like DNA-binding domains"/>
    <property type="match status" value="1"/>
</dbReference>
<keyword evidence="6" id="KW-1185">Reference proteome</keyword>
<evidence type="ECO:0000313" key="6">
    <source>
        <dbReference type="Proteomes" id="UP000247903"/>
    </source>
</evidence>
<comment type="caution">
    <text evidence="5">The sequence shown here is derived from an EMBL/GenBank/DDBJ whole genome shotgun (WGS) entry which is preliminary data.</text>
</comment>
<evidence type="ECO:0000313" key="5">
    <source>
        <dbReference type="EMBL" id="PXY40605.1"/>
    </source>
</evidence>
<sequence>MEDVRIKFGIKVKVLRLSRGYSQEKLAELADLDRTYIPGIESGKRNVSIIVIEKIAKAFQISISDLMNSL</sequence>
<dbReference type="Pfam" id="PF01381">
    <property type="entry name" value="HTH_3"/>
    <property type="match status" value="1"/>
</dbReference>
<dbReference type="InterPro" id="IPR050807">
    <property type="entry name" value="TransReg_Diox_bact_type"/>
</dbReference>
<evidence type="ECO:0000256" key="1">
    <source>
        <dbReference type="ARBA" id="ARBA00023015"/>
    </source>
</evidence>
<feature type="domain" description="HTH cro/C1-type" evidence="4">
    <location>
        <begin position="12"/>
        <end position="66"/>
    </location>
</feature>
<dbReference type="GO" id="GO:0005829">
    <property type="term" value="C:cytosol"/>
    <property type="evidence" value="ECO:0007669"/>
    <property type="project" value="TreeGrafter"/>
</dbReference>
<dbReference type="PROSITE" id="PS50943">
    <property type="entry name" value="HTH_CROC1"/>
    <property type="match status" value="1"/>
</dbReference>
<proteinExistence type="predicted"/>
<keyword evidence="3" id="KW-0804">Transcription</keyword>
<evidence type="ECO:0000259" key="4">
    <source>
        <dbReference type="PROSITE" id="PS50943"/>
    </source>
</evidence>
<dbReference type="GO" id="GO:0003677">
    <property type="term" value="F:DNA binding"/>
    <property type="evidence" value="ECO:0007669"/>
    <property type="project" value="UniProtKB-KW"/>
</dbReference>
<dbReference type="InterPro" id="IPR001387">
    <property type="entry name" value="Cro/C1-type_HTH"/>
</dbReference>
<dbReference type="GO" id="GO:0003700">
    <property type="term" value="F:DNA-binding transcription factor activity"/>
    <property type="evidence" value="ECO:0007669"/>
    <property type="project" value="TreeGrafter"/>
</dbReference>
<dbReference type="Proteomes" id="UP000247903">
    <property type="component" value="Unassembled WGS sequence"/>
</dbReference>
<evidence type="ECO:0000256" key="2">
    <source>
        <dbReference type="ARBA" id="ARBA00023125"/>
    </source>
</evidence>
<dbReference type="SMART" id="SM00530">
    <property type="entry name" value="HTH_XRE"/>
    <property type="match status" value="1"/>
</dbReference>
<name>A0A2V4BNL7_9FLAO</name>
<keyword evidence="2" id="KW-0238">DNA-binding</keyword>
<dbReference type="InterPro" id="IPR010982">
    <property type="entry name" value="Lambda_DNA-bd_dom_sf"/>
</dbReference>
<dbReference type="EMBL" id="QJHK01000009">
    <property type="protein sequence ID" value="PXY40605.1"/>
    <property type="molecule type" value="Genomic_DNA"/>
</dbReference>
<dbReference type="OrthoDB" id="9814553at2"/>
<gene>
    <name evidence="5" type="ORF">DMB65_11900</name>
</gene>
<dbReference type="PANTHER" id="PTHR46797:SF23">
    <property type="entry name" value="HTH-TYPE TRANSCRIPTIONAL REGULATOR SUTR"/>
    <property type="match status" value="1"/>
</dbReference>